<evidence type="ECO:0000313" key="2">
    <source>
        <dbReference type="EMBL" id="XCM38945.1"/>
    </source>
</evidence>
<protein>
    <submittedName>
        <fullName evidence="2">Uncharacterized protein</fullName>
    </submittedName>
</protein>
<sequence length="122" mass="13843">MQIHWKSCLGALCVLSAATMLMPTEAIAQSNSPNRKVRSIPDAFESSFYGFRGRYGFRTSIFGEVAQRFFFYPDNSIVGDSNRVADTYREVMDVQTMSDPFIRTPDLESPFNRSLLTDPPTR</sequence>
<reference evidence="2" key="1">
    <citation type="submission" date="2024-07" db="EMBL/GenBank/DDBJ databases">
        <authorList>
            <person name="Kim Y.J."/>
            <person name="Jeong J.Y."/>
        </authorList>
    </citation>
    <scope>NUCLEOTIDE SEQUENCE</scope>
    <source>
        <strain evidence="2">GIHE-MW2</strain>
    </source>
</reference>
<dbReference type="AlphaFoldDB" id="A0AAU8JL11"/>
<feature type="chain" id="PRO_5043414638" evidence="1">
    <location>
        <begin position="29"/>
        <end position="122"/>
    </location>
</feature>
<keyword evidence="1" id="KW-0732">Signal</keyword>
<evidence type="ECO:0000256" key="1">
    <source>
        <dbReference type="SAM" id="SignalP"/>
    </source>
</evidence>
<organism evidence="2">
    <name type="scientific">Planktothricoides raciborskii GIHE-MW2</name>
    <dbReference type="NCBI Taxonomy" id="2792601"/>
    <lineage>
        <taxon>Bacteria</taxon>
        <taxon>Bacillati</taxon>
        <taxon>Cyanobacteriota</taxon>
        <taxon>Cyanophyceae</taxon>
        <taxon>Oscillatoriophycideae</taxon>
        <taxon>Oscillatoriales</taxon>
        <taxon>Oscillatoriaceae</taxon>
        <taxon>Planktothricoides</taxon>
    </lineage>
</organism>
<accession>A0AAU8JL11</accession>
<proteinExistence type="predicted"/>
<gene>
    <name evidence="2" type="ORF">ABWT76_001824</name>
</gene>
<feature type="signal peptide" evidence="1">
    <location>
        <begin position="1"/>
        <end position="28"/>
    </location>
</feature>
<dbReference type="EMBL" id="CP159837">
    <property type="protein sequence ID" value="XCM38945.1"/>
    <property type="molecule type" value="Genomic_DNA"/>
</dbReference>
<name>A0AAU8JL11_9CYAN</name>
<dbReference type="RefSeq" id="WP_054465663.1">
    <property type="nucleotide sequence ID" value="NZ_CP159837.1"/>
</dbReference>